<proteinExistence type="inferred from homology"/>
<comment type="pathway">
    <text evidence="1 7">Bacterial outer membrane biogenesis; LPS core biosynthesis.</text>
</comment>
<dbReference type="GO" id="GO:0016740">
    <property type="term" value="F:transferase activity"/>
    <property type="evidence" value="ECO:0007669"/>
    <property type="project" value="UniProtKB-KW"/>
</dbReference>
<accession>A0ABY4D4G2</accession>
<evidence type="ECO:0000313" key="10">
    <source>
        <dbReference type="Proteomes" id="UP000831113"/>
    </source>
</evidence>
<sequence>MLFLYTLILRLYALLLRLVAPFVPKAAHWVQGQQNLLPHIQQALQHETAPLAWFHCASLGEFEQGRPLMEAYAQQYPSHKMVLTFFSSSGYEVRKNWPGAAYVFYLPLDTAHNARVFVQTVKPRLAVFVKYEFWHYFLAELKRQQIPAICVAAIFWPKQIYFKPWGGFYRRILQNLTHIFTQNQASVDLLRTAGISAASVAGDTRFDTVVRTAAATPKHLPLIEAFTDDWAPVVIIGSSWPEDMPVLTPLLQKYQDQLRFIVAPHEINESNLRLVEESLPGKVARYSQADTASVAHARVLLIDNVGLLSQLYRFGHFAYIGGAFGKGLHNTLEAAAFGLPLFFGPTYHKFQEAQDLVELGCAFPVTSAKELLAAFAPLFHLEETRLRVQDLSLDYVHDHSGATSKIMRWLAAQRIAE</sequence>
<evidence type="ECO:0000259" key="8">
    <source>
        <dbReference type="Pfam" id="PF04413"/>
    </source>
</evidence>
<organism evidence="9 10">
    <name type="scientific">Hymenobacter tibetensis</name>
    <dbReference type="NCBI Taxonomy" id="497967"/>
    <lineage>
        <taxon>Bacteria</taxon>
        <taxon>Pseudomonadati</taxon>
        <taxon>Bacteroidota</taxon>
        <taxon>Cytophagia</taxon>
        <taxon>Cytophagales</taxon>
        <taxon>Hymenobacteraceae</taxon>
        <taxon>Hymenobacter</taxon>
    </lineage>
</organism>
<evidence type="ECO:0000313" key="9">
    <source>
        <dbReference type="EMBL" id="UOG76917.1"/>
    </source>
</evidence>
<comment type="catalytic activity">
    <reaction evidence="6 7">
        <text>lipid IVA (E. coli) + CMP-3-deoxy-beta-D-manno-octulosonate = alpha-Kdo-(2-&gt;6)-lipid IVA (E. coli) + CMP + H(+)</text>
        <dbReference type="Rhea" id="RHEA:28066"/>
        <dbReference type="ChEBI" id="CHEBI:15378"/>
        <dbReference type="ChEBI" id="CHEBI:58603"/>
        <dbReference type="ChEBI" id="CHEBI:60364"/>
        <dbReference type="ChEBI" id="CHEBI:60377"/>
        <dbReference type="ChEBI" id="CHEBI:85987"/>
        <dbReference type="EC" id="2.4.99.12"/>
    </reaction>
</comment>
<gene>
    <name evidence="9" type="ORF">MTX78_10020</name>
</gene>
<keyword evidence="4 7" id="KW-0808">Transferase</keyword>
<dbReference type="PANTHER" id="PTHR42755">
    <property type="entry name" value="3-DEOXY-MANNO-OCTULOSONATE CYTIDYLYLTRANSFERASE"/>
    <property type="match status" value="1"/>
</dbReference>
<dbReference type="Gene3D" id="3.40.50.11720">
    <property type="entry name" value="3-Deoxy-D-manno-octulosonic-acid transferase, N-terminal domain"/>
    <property type="match status" value="1"/>
</dbReference>
<reference evidence="9 10" key="1">
    <citation type="submission" date="2022-03" db="EMBL/GenBank/DDBJ databases">
        <title>Hymenobactersp. isolated from the air.</title>
        <authorList>
            <person name="Won M."/>
            <person name="Kwon S.-W."/>
        </authorList>
    </citation>
    <scope>NUCLEOTIDE SEQUENCE [LARGE SCALE GENOMIC DNA]</scope>
    <source>
        <strain evidence="9 10">KACC 21982</strain>
    </source>
</reference>
<name>A0ABY4D4G2_9BACT</name>
<keyword evidence="7" id="KW-1003">Cell membrane</keyword>
<dbReference type="EMBL" id="CP094669">
    <property type="protein sequence ID" value="UOG76917.1"/>
    <property type="molecule type" value="Genomic_DNA"/>
</dbReference>
<dbReference type="Pfam" id="PF04413">
    <property type="entry name" value="Glycos_transf_N"/>
    <property type="match status" value="1"/>
</dbReference>
<dbReference type="InterPro" id="IPR038107">
    <property type="entry name" value="Glycos_transf_N_sf"/>
</dbReference>
<keyword evidence="7" id="KW-0448">Lipopolysaccharide biosynthesis</keyword>
<dbReference type="RefSeq" id="WP_243802230.1">
    <property type="nucleotide sequence ID" value="NZ_CP094669.1"/>
</dbReference>
<dbReference type="Proteomes" id="UP000831113">
    <property type="component" value="Chromosome"/>
</dbReference>
<dbReference type="PANTHER" id="PTHR42755:SF1">
    <property type="entry name" value="3-DEOXY-D-MANNO-OCTULOSONIC ACID TRANSFERASE, MITOCHONDRIAL-RELATED"/>
    <property type="match status" value="1"/>
</dbReference>
<keyword evidence="10" id="KW-1185">Reference proteome</keyword>
<evidence type="ECO:0000256" key="5">
    <source>
        <dbReference type="ARBA" id="ARBA00031445"/>
    </source>
</evidence>
<evidence type="ECO:0000256" key="1">
    <source>
        <dbReference type="ARBA" id="ARBA00004713"/>
    </source>
</evidence>
<dbReference type="InterPro" id="IPR007507">
    <property type="entry name" value="Glycos_transf_N"/>
</dbReference>
<comment type="function">
    <text evidence="7">Involved in lipopolysaccharide (LPS) biosynthesis. Catalyzes the transfer of 3-deoxy-D-manno-octulosonate (Kdo) residue(s) from CMP-Kdo to lipid IV(A), the tetraacyldisaccharide-1,4'-bisphosphate precursor of lipid A.</text>
</comment>
<dbReference type="EC" id="2.4.99.12" evidence="2 7"/>
<evidence type="ECO:0000256" key="6">
    <source>
        <dbReference type="ARBA" id="ARBA00049183"/>
    </source>
</evidence>
<evidence type="ECO:0000256" key="3">
    <source>
        <dbReference type="ARBA" id="ARBA00019077"/>
    </source>
</evidence>
<dbReference type="Gene3D" id="3.40.50.2000">
    <property type="entry name" value="Glycogen Phosphorylase B"/>
    <property type="match status" value="1"/>
</dbReference>
<keyword evidence="7" id="KW-0472">Membrane</keyword>
<comment type="similarity">
    <text evidence="7">Belongs to the glycosyltransferase group 1 family.</text>
</comment>
<protein>
    <recommendedName>
        <fullName evidence="3 7">3-deoxy-D-manno-octulosonic acid transferase</fullName>
        <shortName evidence="7">Kdo transferase</shortName>
        <ecNumber evidence="2 7">2.4.99.12</ecNumber>
    </recommendedName>
    <alternativeName>
        <fullName evidence="5 7">Lipid IV(A) 3-deoxy-D-manno-octulosonic acid transferase</fullName>
    </alternativeName>
</protein>
<evidence type="ECO:0000256" key="4">
    <source>
        <dbReference type="ARBA" id="ARBA00022679"/>
    </source>
</evidence>
<dbReference type="SUPFAM" id="SSF53756">
    <property type="entry name" value="UDP-Glycosyltransferase/glycogen phosphorylase"/>
    <property type="match status" value="1"/>
</dbReference>
<comment type="subcellular location">
    <subcellularLocation>
        <location evidence="7">Cell membrane</location>
    </subcellularLocation>
</comment>
<evidence type="ECO:0000256" key="2">
    <source>
        <dbReference type="ARBA" id="ARBA00012621"/>
    </source>
</evidence>
<evidence type="ECO:0000256" key="7">
    <source>
        <dbReference type="RuleBase" id="RU365103"/>
    </source>
</evidence>
<feature type="domain" description="3-deoxy-D-manno-octulosonic-acid transferase N-terminal" evidence="8">
    <location>
        <begin position="46"/>
        <end position="207"/>
    </location>
</feature>
<dbReference type="InterPro" id="IPR039901">
    <property type="entry name" value="Kdotransferase"/>
</dbReference>